<organism evidence="3">
    <name type="scientific">uncultured Caudovirales phage</name>
    <dbReference type="NCBI Taxonomy" id="2100421"/>
    <lineage>
        <taxon>Viruses</taxon>
        <taxon>Duplodnaviria</taxon>
        <taxon>Heunggongvirae</taxon>
        <taxon>Uroviricota</taxon>
        <taxon>Caudoviricetes</taxon>
        <taxon>Peduoviridae</taxon>
        <taxon>Maltschvirus</taxon>
        <taxon>Maltschvirus maltsch</taxon>
    </lineage>
</organism>
<protein>
    <submittedName>
        <fullName evidence="3">Uncharacterized protein</fullName>
    </submittedName>
</protein>
<evidence type="ECO:0000313" key="2">
    <source>
        <dbReference type="EMBL" id="CAB4190769.1"/>
    </source>
</evidence>
<gene>
    <name evidence="2" type="ORF">UFOVP1191_116</name>
    <name evidence="3" type="ORF">UFOVP1252_63</name>
    <name evidence="1" type="ORF">UFOVP529_58</name>
</gene>
<evidence type="ECO:0000313" key="3">
    <source>
        <dbReference type="EMBL" id="CAB4194443.1"/>
    </source>
</evidence>
<evidence type="ECO:0000313" key="1">
    <source>
        <dbReference type="EMBL" id="CAB4149196.1"/>
    </source>
</evidence>
<dbReference type="EMBL" id="LR797158">
    <property type="protein sequence ID" value="CAB4190769.1"/>
    <property type="molecule type" value="Genomic_DNA"/>
</dbReference>
<dbReference type="EMBL" id="LR796510">
    <property type="protein sequence ID" value="CAB4149196.1"/>
    <property type="molecule type" value="Genomic_DNA"/>
</dbReference>
<dbReference type="EMBL" id="LR797211">
    <property type="protein sequence ID" value="CAB4194443.1"/>
    <property type="molecule type" value="Genomic_DNA"/>
</dbReference>
<reference evidence="3" key="1">
    <citation type="submission" date="2020-05" db="EMBL/GenBank/DDBJ databases">
        <authorList>
            <person name="Chiriac C."/>
            <person name="Salcher M."/>
            <person name="Ghai R."/>
            <person name="Kavagutti S V."/>
        </authorList>
    </citation>
    <scope>NUCLEOTIDE SEQUENCE</scope>
</reference>
<name>A0A6J5RBA1_9CAUD</name>
<sequence length="100" mass="11017">MACEHTLDWRDCDKVDHEEGCFVASCSKCSYESRDCEDGCGHRVIAWLHNERVMGCESCDSATEYEQGEQTPCSISVCASCGAEVEPETGEHHRQLLAGA</sequence>
<proteinExistence type="predicted"/>
<accession>A0A6J5RBA1</accession>